<sequence>MRLSTMINYLALPPGLGEKPGYRLCSAILRIRPKKAWFIDFLCYATHCQETTCLNL</sequence>
<keyword evidence="1" id="KW-0496">Mitochondrion</keyword>
<evidence type="ECO:0000313" key="1">
    <source>
        <dbReference type="EMBL" id="KUM45380.1"/>
    </source>
</evidence>
<reference evidence="1" key="1">
    <citation type="journal article" date="2015" name="Genome Biol. Evol.">
        <title>Organellar Genomes of White Spruce (Picea glauca): Assembly and Annotation.</title>
        <authorList>
            <person name="Jackman S.D."/>
            <person name="Warren R.L."/>
            <person name="Gibb E.A."/>
            <person name="Vandervalk B.P."/>
            <person name="Mohamadi H."/>
            <person name="Chu J."/>
            <person name="Raymond A."/>
            <person name="Pleasance S."/>
            <person name="Coope R."/>
            <person name="Wildung M.R."/>
            <person name="Ritland C.E."/>
            <person name="Bousquet J."/>
            <person name="Jones S.J."/>
            <person name="Bohlmann J."/>
            <person name="Birol I."/>
        </authorList>
    </citation>
    <scope>NUCLEOTIDE SEQUENCE [LARGE SCALE GENOMIC DNA]</scope>
    <source>
        <tissue evidence="1">Flushing bud</tissue>
    </source>
</reference>
<name>A0A117NFL4_PICGL</name>
<dbReference type="EMBL" id="LKAM01000020">
    <property type="protein sequence ID" value="KUM45380.1"/>
    <property type="molecule type" value="Genomic_DNA"/>
</dbReference>
<dbReference type="AlphaFoldDB" id="A0A117NFL4"/>
<gene>
    <name evidence="1" type="ORF">ABT39_MTgene3453</name>
</gene>
<protein>
    <submittedName>
        <fullName evidence="1">Uncharacterized protein</fullName>
    </submittedName>
</protein>
<proteinExistence type="predicted"/>
<accession>A0A117NFL4</accession>
<geneLocation type="mitochondrion" evidence="1"/>
<comment type="caution">
    <text evidence="1">The sequence shown here is derived from an EMBL/GenBank/DDBJ whole genome shotgun (WGS) entry which is preliminary data.</text>
</comment>
<organism evidence="1">
    <name type="scientific">Picea glauca</name>
    <name type="common">White spruce</name>
    <name type="synonym">Pinus glauca</name>
    <dbReference type="NCBI Taxonomy" id="3330"/>
    <lineage>
        <taxon>Eukaryota</taxon>
        <taxon>Viridiplantae</taxon>
        <taxon>Streptophyta</taxon>
        <taxon>Embryophyta</taxon>
        <taxon>Tracheophyta</taxon>
        <taxon>Spermatophyta</taxon>
        <taxon>Pinopsida</taxon>
        <taxon>Pinidae</taxon>
        <taxon>Conifers I</taxon>
        <taxon>Pinales</taxon>
        <taxon>Pinaceae</taxon>
        <taxon>Picea</taxon>
    </lineage>
</organism>